<organism evidence="2 3">
    <name type="scientific">Carnegiea gigantea</name>
    <dbReference type="NCBI Taxonomy" id="171969"/>
    <lineage>
        <taxon>Eukaryota</taxon>
        <taxon>Viridiplantae</taxon>
        <taxon>Streptophyta</taxon>
        <taxon>Embryophyta</taxon>
        <taxon>Tracheophyta</taxon>
        <taxon>Spermatophyta</taxon>
        <taxon>Magnoliopsida</taxon>
        <taxon>eudicotyledons</taxon>
        <taxon>Gunneridae</taxon>
        <taxon>Pentapetalae</taxon>
        <taxon>Caryophyllales</taxon>
        <taxon>Cactineae</taxon>
        <taxon>Cactaceae</taxon>
        <taxon>Cactoideae</taxon>
        <taxon>Echinocereeae</taxon>
        <taxon>Carnegiea</taxon>
    </lineage>
</organism>
<dbReference type="EMBL" id="JAKOGI010000992">
    <property type="protein sequence ID" value="KAJ8428581.1"/>
    <property type="molecule type" value="Genomic_DNA"/>
</dbReference>
<gene>
    <name evidence="2" type="ORF">Cgig2_031375</name>
</gene>
<feature type="compositionally biased region" description="Basic and acidic residues" evidence="1">
    <location>
        <begin position="52"/>
        <end position="71"/>
    </location>
</feature>
<protein>
    <submittedName>
        <fullName evidence="2">Uncharacterized protein</fullName>
    </submittedName>
</protein>
<feature type="region of interest" description="Disordered" evidence="1">
    <location>
        <begin position="51"/>
        <end position="131"/>
    </location>
</feature>
<sequence length="227" mass="25148">MAAVNSARPLPAFNYVLTTGWATSKVNHGLNTVYNAFPTYYLVQGAGANLEASRETSSQRRPPERRLDCECTRSLPSRGMRGQGSHHHDKPPHNPSRSGLPLRSTSHGPPKHTHRGERALNAEEATTDDLGTETTQCAEVFFSSRSMMEVLASYNETSEHFENAILSVSSYWRNDRLNVDPQDLYLQIKSHGPCLLLPAEALVIHTLASSEPEWPCPKAVDGLEEIQ</sequence>
<reference evidence="2" key="1">
    <citation type="submission" date="2022-04" db="EMBL/GenBank/DDBJ databases">
        <title>Carnegiea gigantea Genome sequencing and assembly v2.</title>
        <authorList>
            <person name="Copetti D."/>
            <person name="Sanderson M.J."/>
            <person name="Burquez A."/>
            <person name="Wojciechowski M.F."/>
        </authorList>
    </citation>
    <scope>NUCLEOTIDE SEQUENCE</scope>
    <source>
        <strain evidence="2">SGP5-SGP5p</strain>
        <tissue evidence="2">Aerial part</tissue>
    </source>
</reference>
<comment type="caution">
    <text evidence="2">The sequence shown here is derived from an EMBL/GenBank/DDBJ whole genome shotgun (WGS) entry which is preliminary data.</text>
</comment>
<evidence type="ECO:0000313" key="2">
    <source>
        <dbReference type="EMBL" id="KAJ8428581.1"/>
    </source>
</evidence>
<evidence type="ECO:0000313" key="3">
    <source>
        <dbReference type="Proteomes" id="UP001153076"/>
    </source>
</evidence>
<dbReference type="AlphaFoldDB" id="A0A9Q1Q4Q7"/>
<keyword evidence="3" id="KW-1185">Reference proteome</keyword>
<accession>A0A9Q1Q4Q7</accession>
<name>A0A9Q1Q4Q7_9CARY</name>
<evidence type="ECO:0000256" key="1">
    <source>
        <dbReference type="SAM" id="MobiDB-lite"/>
    </source>
</evidence>
<proteinExistence type="predicted"/>
<dbReference type="Proteomes" id="UP001153076">
    <property type="component" value="Unassembled WGS sequence"/>
</dbReference>